<organism evidence="1 2">
    <name type="scientific">Hibiscus syriacus</name>
    <name type="common">Rose of Sharon</name>
    <dbReference type="NCBI Taxonomy" id="106335"/>
    <lineage>
        <taxon>Eukaryota</taxon>
        <taxon>Viridiplantae</taxon>
        <taxon>Streptophyta</taxon>
        <taxon>Embryophyta</taxon>
        <taxon>Tracheophyta</taxon>
        <taxon>Spermatophyta</taxon>
        <taxon>Magnoliopsida</taxon>
        <taxon>eudicotyledons</taxon>
        <taxon>Gunneridae</taxon>
        <taxon>Pentapetalae</taxon>
        <taxon>rosids</taxon>
        <taxon>malvids</taxon>
        <taxon>Malvales</taxon>
        <taxon>Malvaceae</taxon>
        <taxon>Malvoideae</taxon>
        <taxon>Hibiscus</taxon>
    </lineage>
</organism>
<dbReference type="EMBL" id="VEPZ02000817">
    <property type="protein sequence ID" value="KAE8717993.1"/>
    <property type="molecule type" value="Genomic_DNA"/>
</dbReference>
<accession>A0A6A3BN14</accession>
<sequence length="199" mass="21549">MADSSPTSISLKLLMDSNSKRLVFSEAGKDFVDFIFSIMSLHVGTVVKLLGKHAAPGCTRNIYASIEAFSYAANESLLLPSIRPSSYTNLYGCGVGSKGKCRRYVANNPTTRCPNCSNLMNRNFHFVKLNKVGEGFVKEGVSYMITDDLMDNITFGFVKIGCEVAEGIVAVQNFLTDVFLGKKSGKSDVGKSGIERTSG</sequence>
<reference evidence="1" key="1">
    <citation type="submission" date="2019-09" db="EMBL/GenBank/DDBJ databases">
        <title>Draft genome information of white flower Hibiscus syriacus.</title>
        <authorList>
            <person name="Kim Y.-M."/>
        </authorList>
    </citation>
    <scope>NUCLEOTIDE SEQUENCE [LARGE SCALE GENOMIC DNA]</scope>
    <source>
        <strain evidence="1">YM2019G1</strain>
    </source>
</reference>
<comment type="caution">
    <text evidence="1">The sequence shown here is derived from an EMBL/GenBank/DDBJ whole genome shotgun (WGS) entry which is preliminary data.</text>
</comment>
<keyword evidence="2" id="KW-1185">Reference proteome</keyword>
<evidence type="ECO:0000313" key="1">
    <source>
        <dbReference type="EMBL" id="KAE8717993.1"/>
    </source>
</evidence>
<dbReference type="AlphaFoldDB" id="A0A6A3BN14"/>
<name>A0A6A3BN14_HIBSY</name>
<dbReference type="Proteomes" id="UP000436088">
    <property type="component" value="Unassembled WGS sequence"/>
</dbReference>
<dbReference type="Pfam" id="PF05056">
    <property type="entry name" value="DUF674"/>
    <property type="match status" value="2"/>
</dbReference>
<evidence type="ECO:0000313" key="2">
    <source>
        <dbReference type="Proteomes" id="UP000436088"/>
    </source>
</evidence>
<dbReference type="PANTHER" id="PTHR33103">
    <property type="entry name" value="OS01G0153900 PROTEIN"/>
    <property type="match status" value="1"/>
</dbReference>
<dbReference type="InterPro" id="IPR007750">
    <property type="entry name" value="DUF674"/>
</dbReference>
<protein>
    <submittedName>
        <fullName evidence="1">Uncharacterized protein</fullName>
    </submittedName>
</protein>
<proteinExistence type="predicted"/>
<gene>
    <name evidence="1" type="ORF">F3Y22_tig00110020pilonHSYRG00412</name>
</gene>
<dbReference type="PANTHER" id="PTHR33103:SF110">
    <property type="entry name" value="DUF674 FAMILY PROTEIN"/>
    <property type="match status" value="1"/>
</dbReference>